<dbReference type="HOGENOM" id="CLU_3174862_0_0_6"/>
<dbReference type="AlphaFoldDB" id="A0A077NKA9"/>
<evidence type="ECO:0000313" key="1">
    <source>
        <dbReference type="EMBL" id="CDH02527.1"/>
    </source>
</evidence>
<reference evidence="1" key="1">
    <citation type="submission" date="2013-07" db="EMBL/GenBank/DDBJ databases">
        <title>Sub-species coevolution in mutualistic symbiosis.</title>
        <authorList>
            <person name="Murfin K."/>
            <person name="Klassen J."/>
            <person name="Lee M."/>
            <person name="Forst S."/>
            <person name="Stock P."/>
            <person name="Goodrich-Blair H."/>
        </authorList>
    </citation>
    <scope>NUCLEOTIDE SEQUENCE [LARGE SCALE GENOMIC DNA]</scope>
    <source>
        <strain evidence="1">Feltiae Moldova</strain>
    </source>
</reference>
<name>A0A077NKA9_XENBV</name>
<sequence length="47" mass="4888">MSGIAAGDILLFAAILNHQTTAFIGVLGLGMIYDGLNNAWAHIDSSI</sequence>
<proteinExistence type="predicted"/>
<organism evidence="1">
    <name type="scientific">Xenorhabdus bovienii str. feltiae Moldova</name>
    <dbReference type="NCBI Taxonomy" id="1398200"/>
    <lineage>
        <taxon>Bacteria</taxon>
        <taxon>Pseudomonadati</taxon>
        <taxon>Pseudomonadota</taxon>
        <taxon>Gammaproteobacteria</taxon>
        <taxon>Enterobacterales</taxon>
        <taxon>Morganellaceae</taxon>
        <taxon>Xenorhabdus</taxon>
    </lineage>
</organism>
<protein>
    <submittedName>
        <fullName evidence="1">Uncharacterized protein</fullName>
    </submittedName>
</protein>
<gene>
    <name evidence="1" type="ORF">XBFM1_2710002</name>
</gene>
<comment type="caution">
    <text evidence="1">The sequence shown here is derived from an EMBL/GenBank/DDBJ whole genome shotgun (WGS) entry which is preliminary data.</text>
</comment>
<accession>A0A077NKA9</accession>
<dbReference type="Proteomes" id="UP000028487">
    <property type="component" value="Unassembled WGS sequence"/>
</dbReference>
<dbReference type="EMBL" id="CBSV010000192">
    <property type="protein sequence ID" value="CDH02527.1"/>
    <property type="molecule type" value="Genomic_DNA"/>
</dbReference>